<dbReference type="Gene3D" id="2.60.120.290">
    <property type="entry name" value="Spermadhesin, CUB domain"/>
    <property type="match status" value="1"/>
</dbReference>
<dbReference type="Gene3D" id="2.40.10.10">
    <property type="entry name" value="Trypsin-like serine proteases"/>
    <property type="match status" value="1"/>
</dbReference>
<dbReference type="Pfam" id="PF00089">
    <property type="entry name" value="Trypsin"/>
    <property type="match status" value="1"/>
</dbReference>
<feature type="domain" description="Peptidase S1" evidence="6">
    <location>
        <begin position="294"/>
        <end position="521"/>
    </location>
</feature>
<dbReference type="InterPro" id="IPR033116">
    <property type="entry name" value="TRYPSIN_SER"/>
</dbReference>
<dbReference type="CDD" id="cd00190">
    <property type="entry name" value="Tryp_SPc"/>
    <property type="match status" value="1"/>
</dbReference>
<dbReference type="InterPro" id="IPR018114">
    <property type="entry name" value="TRYPSIN_HIS"/>
</dbReference>
<proteinExistence type="evidence at transcript level"/>
<dbReference type="PANTHER" id="PTHR24252:SF7">
    <property type="entry name" value="HYALIN"/>
    <property type="match status" value="1"/>
</dbReference>
<dbReference type="InterPro" id="IPR009003">
    <property type="entry name" value="Peptidase_S1_PA"/>
</dbReference>
<dbReference type="InterPro" id="IPR043504">
    <property type="entry name" value="Peptidase_S1_PA_chymotrypsin"/>
</dbReference>
<keyword evidence="4" id="KW-0732">Signal</keyword>
<dbReference type="AlphaFoldDB" id="A0A1Q1NPK4"/>
<evidence type="ECO:0000313" key="7">
    <source>
        <dbReference type="EMBL" id="AQM58425.1"/>
    </source>
</evidence>
<dbReference type="PROSITE" id="PS01180">
    <property type="entry name" value="CUB"/>
    <property type="match status" value="1"/>
</dbReference>
<feature type="chain" id="PRO_5012230577" evidence="4">
    <location>
        <begin position="23"/>
        <end position="533"/>
    </location>
</feature>
<protein>
    <submittedName>
        <fullName evidence="7">Venom s1 protease with cub domain 10</fullName>
    </submittedName>
</protein>
<sequence length="533" mass="59578">MGSKFMPVIYVGLYIFCAKVLGQQEVYNIHIQQGYPEILKNPEYPGNPYKYESTLQWNLQVEPDASIKLFCSDLRMGQNQPLDNECTHVSFRVDDGVQRKKICGPSKSGFMFISQGPRLTVTFVSTSAGSGFVYCTALNLKEPEQKETINLQRYGKAQLIELSKNAAPNLDKMWLLRSTPGTRISLQCDISLSKGKDCELNILTFYNGQVNTNYCGGEKLELFTKDNNGKVRVQLNENGKGKVRCVVQAITGPNLNEHDNVVSEEIDSSEHGMTPGRRNTSCNCGRANKHNARIFFGNETKPNEFPWMVDLIIIKSYASRCGASVITGRHILTAAHCVVDKFTRETARPENVIAVLAEHDRSLSSGNEVRIPSERIIIHEEYLNDGTKDVAVVYTSERIPFTQRIGPICLEPNPLPINNRRIIIMGWGLTEKGSESNLLLRARARVVDTLICGGKPYDVCTSPKESNMCNGDSGSPLAWVDPETNRYVQVSLVSRGHDCKSAIGFSTEVAYFYNWIQDKIQRTNPSEATCHKV</sequence>
<evidence type="ECO:0000256" key="1">
    <source>
        <dbReference type="ARBA" id="ARBA00023157"/>
    </source>
</evidence>
<dbReference type="SUPFAM" id="SSF50494">
    <property type="entry name" value="Trypsin-like serine proteases"/>
    <property type="match status" value="1"/>
</dbReference>
<dbReference type="PRINTS" id="PR00722">
    <property type="entry name" value="CHYMOTRYPSIN"/>
</dbReference>
<feature type="disulfide bond" evidence="2">
    <location>
        <begin position="86"/>
        <end position="103"/>
    </location>
</feature>
<dbReference type="InterPro" id="IPR001314">
    <property type="entry name" value="Peptidase_S1A"/>
</dbReference>
<dbReference type="InterPro" id="IPR001254">
    <property type="entry name" value="Trypsin_dom"/>
</dbReference>
<evidence type="ECO:0000259" key="6">
    <source>
        <dbReference type="PROSITE" id="PS50240"/>
    </source>
</evidence>
<evidence type="ECO:0000256" key="3">
    <source>
        <dbReference type="RuleBase" id="RU363034"/>
    </source>
</evidence>
<name>A0A1Q1NPK4_PRIPG</name>
<evidence type="ECO:0000259" key="5">
    <source>
        <dbReference type="PROSITE" id="PS01180"/>
    </source>
</evidence>
<dbReference type="FunFam" id="2.40.10.10:FF:000068">
    <property type="entry name" value="transmembrane protease serine 2"/>
    <property type="match status" value="1"/>
</dbReference>
<evidence type="ECO:0000256" key="2">
    <source>
        <dbReference type="PROSITE-ProRule" id="PRU00059"/>
    </source>
</evidence>
<dbReference type="InterPro" id="IPR000859">
    <property type="entry name" value="CUB_dom"/>
</dbReference>
<keyword evidence="3" id="KW-0378">Hydrolase</keyword>
<dbReference type="PROSITE" id="PS00135">
    <property type="entry name" value="TRYPSIN_SER"/>
    <property type="match status" value="1"/>
</dbReference>
<keyword evidence="1 2" id="KW-1015">Disulfide bond</keyword>
<dbReference type="PANTHER" id="PTHR24252">
    <property type="entry name" value="ACROSIN-RELATED"/>
    <property type="match status" value="1"/>
</dbReference>
<organism evidence="7">
    <name type="scientific">Pristhesancus plagipennis</name>
    <name type="common">Common assassin bug</name>
    <dbReference type="NCBI Taxonomy" id="1955184"/>
    <lineage>
        <taxon>Eukaryota</taxon>
        <taxon>Metazoa</taxon>
        <taxon>Ecdysozoa</taxon>
        <taxon>Arthropoda</taxon>
        <taxon>Hexapoda</taxon>
        <taxon>Insecta</taxon>
        <taxon>Pterygota</taxon>
        <taxon>Neoptera</taxon>
        <taxon>Paraneoptera</taxon>
        <taxon>Hemiptera</taxon>
        <taxon>Heteroptera</taxon>
        <taxon>Panheteroptera</taxon>
        <taxon>Cimicomorpha</taxon>
        <taxon>Reduviidae</taxon>
        <taxon>Harpactorinae</taxon>
        <taxon>Harpactorini</taxon>
        <taxon>Pristhesancus</taxon>
    </lineage>
</organism>
<reference evidence="7" key="1">
    <citation type="journal article" date="2017" name="Mol. Cell. Proteomics">
        <title>Melt with this kiss: Paralysing and liquefying venom of the assassin bug Pristhesancus plagipennis (Hemiptera: Reduviidae).</title>
        <authorList>
            <person name="Walker A.A."/>
            <person name="Madio B."/>
            <person name="Jin J."/>
            <person name="Undheim E.A."/>
            <person name="Fry B.G."/>
            <person name="King G.F."/>
        </authorList>
    </citation>
    <scope>NUCLEOTIDE SEQUENCE</scope>
    <source>
        <tissue evidence="7">Venom/labial gland</tissue>
    </source>
</reference>
<comment type="caution">
    <text evidence="2">Lacks conserved residue(s) required for the propagation of feature annotation.</text>
</comment>
<evidence type="ECO:0000256" key="4">
    <source>
        <dbReference type="SAM" id="SignalP"/>
    </source>
</evidence>
<feature type="domain" description="CUB" evidence="5">
    <location>
        <begin position="17"/>
        <end position="139"/>
    </location>
</feature>
<dbReference type="PROSITE" id="PS00134">
    <property type="entry name" value="TRYPSIN_HIS"/>
    <property type="match status" value="1"/>
</dbReference>
<dbReference type="SUPFAM" id="SSF49854">
    <property type="entry name" value="Spermadhesin, CUB domain"/>
    <property type="match status" value="1"/>
</dbReference>
<dbReference type="GO" id="GO:0004252">
    <property type="term" value="F:serine-type endopeptidase activity"/>
    <property type="evidence" value="ECO:0007669"/>
    <property type="project" value="InterPro"/>
</dbReference>
<feature type="signal peptide" evidence="4">
    <location>
        <begin position="1"/>
        <end position="22"/>
    </location>
</feature>
<keyword evidence="3 7" id="KW-0645">Protease</keyword>
<keyword evidence="3" id="KW-0720">Serine protease</keyword>
<dbReference type="EMBL" id="KX459674">
    <property type="protein sequence ID" value="AQM58425.1"/>
    <property type="molecule type" value="mRNA"/>
</dbReference>
<dbReference type="InterPro" id="IPR035914">
    <property type="entry name" value="Sperma_CUB_dom_sf"/>
</dbReference>
<dbReference type="PROSITE" id="PS50240">
    <property type="entry name" value="TRYPSIN_DOM"/>
    <property type="match status" value="1"/>
</dbReference>
<dbReference type="SMART" id="SM00020">
    <property type="entry name" value="Tryp_SPc"/>
    <property type="match status" value="1"/>
</dbReference>
<accession>A0A1Q1NPK4</accession>
<dbReference type="Pfam" id="PF00431">
    <property type="entry name" value="CUB"/>
    <property type="match status" value="1"/>
</dbReference>
<dbReference type="GO" id="GO:0006508">
    <property type="term" value="P:proteolysis"/>
    <property type="evidence" value="ECO:0007669"/>
    <property type="project" value="UniProtKB-KW"/>
</dbReference>